<name>A0A4S4LFH4_9AGAM</name>
<evidence type="ECO:0008006" key="3">
    <source>
        <dbReference type="Google" id="ProtNLM"/>
    </source>
</evidence>
<dbReference type="EMBL" id="SGPK01000097">
    <property type="protein sequence ID" value="THH08510.1"/>
    <property type="molecule type" value="Genomic_DNA"/>
</dbReference>
<evidence type="ECO:0000313" key="1">
    <source>
        <dbReference type="EMBL" id="THH08510.1"/>
    </source>
</evidence>
<dbReference type="OrthoDB" id="1600564at2759"/>
<comment type="caution">
    <text evidence="1">The sequence shown here is derived from an EMBL/GenBank/DDBJ whole genome shotgun (WGS) entry which is preliminary data.</text>
</comment>
<reference evidence="1 2" key="1">
    <citation type="submission" date="2019-02" db="EMBL/GenBank/DDBJ databases">
        <title>Genome sequencing of the rare red list fungi Phellinidium pouzarii.</title>
        <authorList>
            <person name="Buettner E."/>
            <person name="Kellner H."/>
        </authorList>
    </citation>
    <scope>NUCLEOTIDE SEQUENCE [LARGE SCALE GENOMIC DNA]</scope>
    <source>
        <strain evidence="1 2">DSM 108285</strain>
    </source>
</reference>
<keyword evidence="2" id="KW-1185">Reference proteome</keyword>
<protein>
    <recommendedName>
        <fullName evidence="3">Carbohydrate esterase family 16 protein</fullName>
    </recommendedName>
</protein>
<dbReference type="Gene3D" id="3.40.50.1110">
    <property type="entry name" value="SGNH hydrolase"/>
    <property type="match status" value="1"/>
</dbReference>
<dbReference type="SUPFAM" id="SSF52266">
    <property type="entry name" value="SGNH hydrolase"/>
    <property type="match status" value="1"/>
</dbReference>
<dbReference type="AlphaFoldDB" id="A0A4S4LFH4"/>
<gene>
    <name evidence="1" type="ORF">EW145_g2665</name>
</gene>
<dbReference type="InterPro" id="IPR036514">
    <property type="entry name" value="SGNH_hydro_sf"/>
</dbReference>
<accession>A0A4S4LFH4</accession>
<organism evidence="1 2">
    <name type="scientific">Phellinidium pouzarii</name>
    <dbReference type="NCBI Taxonomy" id="167371"/>
    <lineage>
        <taxon>Eukaryota</taxon>
        <taxon>Fungi</taxon>
        <taxon>Dikarya</taxon>
        <taxon>Basidiomycota</taxon>
        <taxon>Agaricomycotina</taxon>
        <taxon>Agaricomycetes</taxon>
        <taxon>Hymenochaetales</taxon>
        <taxon>Hymenochaetaceae</taxon>
        <taxon>Phellinidium</taxon>
    </lineage>
</organism>
<sequence>MLIGIMLIDQLEFLTNCFSGRPLDCAIRQLWDFAFVGADIDGNLLPLHHPFTVPLVDQVNQWARFASGILPRPQAQTITAWWIGINDTGDTVNNASISDFHSFFEEEMDSFFSAVETAYSTGLRGMHLFLTVPPGERSPGYLGSPSAATLQAHVDEFNKILLQHARIFAQNHAATPVLVFDAHAWFNYALDNAPALGFTNTSGFCECTNEKGFFWYNSGHPTELVHQQMAGALEEFLLSVSI</sequence>
<evidence type="ECO:0000313" key="2">
    <source>
        <dbReference type="Proteomes" id="UP000308199"/>
    </source>
</evidence>
<proteinExistence type="predicted"/>
<dbReference type="Proteomes" id="UP000308199">
    <property type="component" value="Unassembled WGS sequence"/>
</dbReference>